<evidence type="ECO:0000256" key="7">
    <source>
        <dbReference type="PIRSR" id="PIRSR000216-1"/>
    </source>
</evidence>
<dbReference type="PANTHER" id="PTHR10371">
    <property type="entry name" value="NADH DEHYDROGENASE UBIQUINONE FLAVOPROTEIN 2, MITOCHONDRIAL"/>
    <property type="match status" value="1"/>
</dbReference>
<dbReference type="PANTHER" id="PTHR10371:SF3">
    <property type="entry name" value="NADH DEHYDROGENASE [UBIQUINONE] FLAVOPROTEIN 2, MITOCHONDRIAL"/>
    <property type="match status" value="1"/>
</dbReference>
<dbReference type="AlphaFoldDB" id="A0A2U3QEU9"/>
<dbReference type="FunFam" id="1.10.10.1590:FF:000001">
    <property type="entry name" value="NADH-quinone oxidoreductase subunit E"/>
    <property type="match status" value="1"/>
</dbReference>
<dbReference type="GO" id="GO:0046872">
    <property type="term" value="F:metal ion binding"/>
    <property type="evidence" value="ECO:0007669"/>
    <property type="project" value="UniProtKB-KW"/>
</dbReference>
<dbReference type="CDD" id="cd03064">
    <property type="entry name" value="TRX_Fd_NuoE"/>
    <property type="match status" value="1"/>
</dbReference>
<dbReference type="GO" id="GO:0051537">
    <property type="term" value="F:2 iron, 2 sulfur cluster binding"/>
    <property type="evidence" value="ECO:0007669"/>
    <property type="project" value="UniProtKB-KW"/>
</dbReference>
<dbReference type="InterPro" id="IPR036249">
    <property type="entry name" value="Thioredoxin-like_sf"/>
</dbReference>
<dbReference type="Proteomes" id="UP000245125">
    <property type="component" value="Unassembled WGS sequence"/>
</dbReference>
<dbReference type="GO" id="GO:0003954">
    <property type="term" value="F:NADH dehydrogenase activity"/>
    <property type="evidence" value="ECO:0007669"/>
    <property type="project" value="TreeGrafter"/>
</dbReference>
<comment type="cofactor">
    <cofactor evidence="6">
        <name>[2Fe-2S] cluster</name>
        <dbReference type="ChEBI" id="CHEBI:190135"/>
    </cofactor>
</comment>
<organism evidence="8 9">
    <name type="scientific">Candidatus Sulfobium mesophilum</name>
    <dbReference type="NCBI Taxonomy" id="2016548"/>
    <lineage>
        <taxon>Bacteria</taxon>
        <taxon>Pseudomonadati</taxon>
        <taxon>Nitrospirota</taxon>
        <taxon>Nitrospiria</taxon>
        <taxon>Nitrospirales</taxon>
        <taxon>Nitrospiraceae</taxon>
        <taxon>Candidatus Sulfobium</taxon>
    </lineage>
</organism>
<proteinExistence type="inferred from homology"/>
<dbReference type="Gene3D" id="1.10.10.1590">
    <property type="entry name" value="NADH-quinone oxidoreductase subunit E"/>
    <property type="match status" value="1"/>
</dbReference>
<reference evidence="9" key="1">
    <citation type="submission" date="2018-03" db="EMBL/GenBank/DDBJ databases">
        <authorList>
            <person name="Zecchin S."/>
        </authorList>
    </citation>
    <scope>NUCLEOTIDE SEQUENCE [LARGE SCALE GENOMIC DNA]</scope>
</reference>
<evidence type="ECO:0000256" key="1">
    <source>
        <dbReference type="ARBA" id="ARBA00010643"/>
    </source>
</evidence>
<feature type="binding site" evidence="7">
    <location>
        <position position="80"/>
    </location>
    <ligand>
        <name>[2Fe-2S] cluster</name>
        <dbReference type="ChEBI" id="CHEBI:190135"/>
    </ligand>
</feature>
<keyword evidence="9" id="KW-1185">Reference proteome</keyword>
<keyword evidence="8" id="KW-0560">Oxidoreductase</keyword>
<dbReference type="InterPro" id="IPR042128">
    <property type="entry name" value="NuoE_dom"/>
</dbReference>
<dbReference type="NCBIfam" id="NF005722">
    <property type="entry name" value="PRK07539.1-2"/>
    <property type="match status" value="1"/>
</dbReference>
<protein>
    <submittedName>
        <fullName evidence="8">NADH-quinone oxidoreductase, subunit E</fullName>
        <ecNumber evidence="8">1.6.5.11</ecNumber>
    </submittedName>
</protein>
<evidence type="ECO:0000313" key="9">
    <source>
        <dbReference type="Proteomes" id="UP000245125"/>
    </source>
</evidence>
<evidence type="ECO:0000256" key="2">
    <source>
        <dbReference type="ARBA" id="ARBA00022714"/>
    </source>
</evidence>
<dbReference type="SUPFAM" id="SSF52833">
    <property type="entry name" value="Thioredoxin-like"/>
    <property type="match status" value="1"/>
</dbReference>
<evidence type="ECO:0000256" key="6">
    <source>
        <dbReference type="ARBA" id="ARBA00034078"/>
    </source>
</evidence>
<dbReference type="Pfam" id="PF01257">
    <property type="entry name" value="2Fe-2S_thioredx"/>
    <property type="match status" value="1"/>
</dbReference>
<feature type="binding site" evidence="7">
    <location>
        <position position="121"/>
    </location>
    <ligand>
        <name>[2Fe-2S] cluster</name>
        <dbReference type="ChEBI" id="CHEBI:190135"/>
    </ligand>
</feature>
<comment type="cofactor">
    <cofactor evidence="7">
        <name>[2Fe-2S] cluster</name>
        <dbReference type="ChEBI" id="CHEBI:190135"/>
    </cofactor>
    <text evidence="7">Binds 1 [2Fe-2S] cluster.</text>
</comment>
<accession>A0A2U3QEU9</accession>
<dbReference type="NCBIfam" id="TIGR01958">
    <property type="entry name" value="nuoE_fam"/>
    <property type="match status" value="1"/>
</dbReference>
<dbReference type="OrthoDB" id="9807941at2"/>
<dbReference type="InterPro" id="IPR041921">
    <property type="entry name" value="NuoE_N"/>
</dbReference>
<feature type="binding site" evidence="7">
    <location>
        <position position="85"/>
    </location>
    <ligand>
        <name>[2Fe-2S] cluster</name>
        <dbReference type="ChEBI" id="CHEBI:190135"/>
    </ligand>
</feature>
<evidence type="ECO:0000313" key="8">
    <source>
        <dbReference type="EMBL" id="SPP99952.1"/>
    </source>
</evidence>
<sequence length="154" mass="17310">MFSEAAKKELQEIRLRYPNARAALLPALYVAQREFGWLSPDAYETVSDLLGVPKAIARGVGTFYAMYKHKPAGRNIVQLCTNVSCMILGAERLVDFLKNKYGLEPGGTTQDERFSLVIMECIGACGTAPAMLVNDDFYENLTENYIEEILQRYK</sequence>
<keyword evidence="4 7" id="KW-0408">Iron</keyword>
<evidence type="ECO:0000256" key="3">
    <source>
        <dbReference type="ARBA" id="ARBA00022723"/>
    </source>
</evidence>
<feature type="binding site" evidence="7">
    <location>
        <position position="125"/>
    </location>
    <ligand>
        <name>[2Fe-2S] cluster</name>
        <dbReference type="ChEBI" id="CHEBI:190135"/>
    </ligand>
</feature>
<name>A0A2U3QEU9_9BACT</name>
<dbReference type="PIRSF" id="PIRSF000216">
    <property type="entry name" value="NADH_DH_24kDa"/>
    <property type="match status" value="1"/>
</dbReference>
<dbReference type="EMBL" id="OUUY01000046">
    <property type="protein sequence ID" value="SPP99952.1"/>
    <property type="molecule type" value="Genomic_DNA"/>
</dbReference>
<keyword evidence="5 7" id="KW-0411">Iron-sulfur</keyword>
<dbReference type="InterPro" id="IPR002023">
    <property type="entry name" value="NuoE-like"/>
</dbReference>
<keyword evidence="3 7" id="KW-0479">Metal-binding</keyword>
<evidence type="ECO:0000256" key="5">
    <source>
        <dbReference type="ARBA" id="ARBA00023014"/>
    </source>
</evidence>
<dbReference type="Gene3D" id="3.40.30.10">
    <property type="entry name" value="Glutaredoxin"/>
    <property type="match status" value="1"/>
</dbReference>
<gene>
    <name evidence="8" type="primary">nuoE</name>
    <name evidence="8" type="ORF">NBG4_140012</name>
</gene>
<dbReference type="EC" id="1.6.5.11" evidence="8"/>
<comment type="similarity">
    <text evidence="1">Belongs to the complex I 24 kDa subunit family.</text>
</comment>
<keyword evidence="2 7" id="KW-0001">2Fe-2S</keyword>
<evidence type="ECO:0000256" key="4">
    <source>
        <dbReference type="ARBA" id="ARBA00023004"/>
    </source>
</evidence>